<dbReference type="InterPro" id="IPR052186">
    <property type="entry name" value="Hydantoin_racemase-like"/>
</dbReference>
<comment type="similarity">
    <text evidence="1">Belongs to the HyuE racemase family.</text>
</comment>
<name>A0A238WL69_9RHOB</name>
<sequence length="211" mass="21884">MIVLINPNSTVSMTDAMERIALDVAPDFKIVGWTSHDGPPAIQGPEDGAASVPPLLELVAKASELGARAVIIGCFDDTGLNEARAIANCPVIGIGQAAYHMAVLAGPRFSVVTTLEVSVPVLEENIHAYGLAGHLGRVRASGVAVLDLEREADAAALRVLEEISAAAREDDVDSIVLGCAGMVDLPSRAEAATNLRIIDGVRAAVQIACLM</sequence>
<dbReference type="GO" id="GO:0047661">
    <property type="term" value="F:amino-acid racemase activity"/>
    <property type="evidence" value="ECO:0007669"/>
    <property type="project" value="InterPro"/>
</dbReference>
<dbReference type="Proteomes" id="UP000198417">
    <property type="component" value="Unassembled WGS sequence"/>
</dbReference>
<dbReference type="Gene3D" id="3.40.50.12500">
    <property type="match status" value="1"/>
</dbReference>
<organism evidence="2 3">
    <name type="scientific">Puniceibacterium sediminis</name>
    <dbReference type="NCBI Taxonomy" id="1608407"/>
    <lineage>
        <taxon>Bacteria</taxon>
        <taxon>Pseudomonadati</taxon>
        <taxon>Pseudomonadota</taxon>
        <taxon>Alphaproteobacteria</taxon>
        <taxon>Rhodobacterales</taxon>
        <taxon>Paracoccaceae</taxon>
        <taxon>Puniceibacterium</taxon>
    </lineage>
</organism>
<dbReference type="InterPro" id="IPR053714">
    <property type="entry name" value="Iso_Racemase_Enz_sf"/>
</dbReference>
<evidence type="ECO:0000313" key="3">
    <source>
        <dbReference type="Proteomes" id="UP000198417"/>
    </source>
</evidence>
<evidence type="ECO:0000313" key="2">
    <source>
        <dbReference type="EMBL" id="SNR47326.1"/>
    </source>
</evidence>
<dbReference type="Pfam" id="PF01177">
    <property type="entry name" value="Asp_Glu_race"/>
    <property type="match status" value="1"/>
</dbReference>
<gene>
    <name evidence="2" type="ORF">SAMN06265370_106121</name>
</gene>
<dbReference type="AlphaFoldDB" id="A0A238WL69"/>
<dbReference type="RefSeq" id="WP_089270137.1">
    <property type="nucleotide sequence ID" value="NZ_FZNN01000006.1"/>
</dbReference>
<protein>
    <submittedName>
        <fullName evidence="2">Allantoin racemase</fullName>
    </submittedName>
</protein>
<dbReference type="EMBL" id="FZNN01000006">
    <property type="protein sequence ID" value="SNR47326.1"/>
    <property type="molecule type" value="Genomic_DNA"/>
</dbReference>
<proteinExistence type="inferred from homology"/>
<dbReference type="OrthoDB" id="9791723at2"/>
<dbReference type="PANTHER" id="PTHR28047:SF5">
    <property type="entry name" value="PROTEIN DCG1"/>
    <property type="match status" value="1"/>
</dbReference>
<accession>A0A238WL69</accession>
<reference evidence="2 3" key="1">
    <citation type="submission" date="2017-06" db="EMBL/GenBank/DDBJ databases">
        <authorList>
            <person name="Kim H.J."/>
            <person name="Triplett B.A."/>
        </authorList>
    </citation>
    <scope>NUCLEOTIDE SEQUENCE [LARGE SCALE GENOMIC DNA]</scope>
    <source>
        <strain evidence="2 3">DSM 29052</strain>
    </source>
</reference>
<dbReference type="PANTHER" id="PTHR28047">
    <property type="entry name" value="PROTEIN DCG1"/>
    <property type="match status" value="1"/>
</dbReference>
<dbReference type="InterPro" id="IPR015942">
    <property type="entry name" value="Asp/Glu/hydantoin_racemase"/>
</dbReference>
<evidence type="ECO:0000256" key="1">
    <source>
        <dbReference type="ARBA" id="ARBA00038414"/>
    </source>
</evidence>
<keyword evidence="3" id="KW-1185">Reference proteome</keyword>